<dbReference type="Proteomes" id="UP000307510">
    <property type="component" value="Unassembled WGS sequence"/>
</dbReference>
<gene>
    <name evidence="1" type="ORF">FEA48_30830</name>
</gene>
<dbReference type="RefSeq" id="WP_138217189.1">
    <property type="nucleotide sequence ID" value="NZ_VASG01000014.1"/>
</dbReference>
<dbReference type="EMBL" id="VASG01000014">
    <property type="protein sequence ID" value="TLP68250.1"/>
    <property type="molecule type" value="Genomic_DNA"/>
</dbReference>
<name>A0A5R8ZSZ0_PSENT</name>
<organism evidence="1 2">
    <name type="scientific">Pseudomonas nitroreducens</name>
    <dbReference type="NCBI Taxonomy" id="46680"/>
    <lineage>
        <taxon>Bacteria</taxon>
        <taxon>Pseudomonadati</taxon>
        <taxon>Pseudomonadota</taxon>
        <taxon>Gammaproteobacteria</taxon>
        <taxon>Pseudomonadales</taxon>
        <taxon>Pseudomonadaceae</taxon>
        <taxon>Pseudomonas</taxon>
    </lineage>
</organism>
<sequence length="85" mass="9475">MMLSFVEVDSSIEPLHVNKKQSGACVVTGRYVRVRKKTAKKAAAPVKVAASVLEMPRVKRVSVEKSSAISERGRQLLLERYCQED</sequence>
<proteinExistence type="predicted"/>
<reference evidence="1 2" key="1">
    <citation type="submission" date="2019-05" db="EMBL/GenBank/DDBJ databases">
        <authorList>
            <person name="Moore K."/>
            <person name="O'Neill P."/>
            <person name="Farbos A."/>
            <person name="Studholme D.J."/>
        </authorList>
    </citation>
    <scope>NUCLEOTIDE SEQUENCE [LARGE SCALE GENOMIC DNA]</scope>
    <source>
        <strain evidence="1 2">DSM 9128</strain>
    </source>
</reference>
<protein>
    <submittedName>
        <fullName evidence="1">Uncharacterized protein</fullName>
    </submittedName>
</protein>
<reference evidence="2" key="2">
    <citation type="submission" date="2019-06" db="EMBL/GenBank/DDBJ databases">
        <title>AzeR, a transcriptional regulator that responds to azelaic acid in Pseudomonas nitroreducens.</title>
        <authorList>
            <person name="Bez C."/>
            <person name="Javvadi S.G."/>
            <person name="Bertani I."/>
            <person name="Devescovi G."/>
            <person name="Studholme D.J."/>
            <person name="Geller A."/>
            <person name="Levy A."/>
            <person name="Venturi V."/>
        </authorList>
    </citation>
    <scope>NUCLEOTIDE SEQUENCE [LARGE SCALE GENOMIC DNA]</scope>
    <source>
        <strain evidence="2">DSM 9128</strain>
    </source>
</reference>
<accession>A0A5R8ZSZ0</accession>
<evidence type="ECO:0000313" key="1">
    <source>
        <dbReference type="EMBL" id="TLP68250.1"/>
    </source>
</evidence>
<comment type="caution">
    <text evidence="1">The sequence shown here is derived from an EMBL/GenBank/DDBJ whole genome shotgun (WGS) entry which is preliminary data.</text>
</comment>
<evidence type="ECO:0000313" key="2">
    <source>
        <dbReference type="Proteomes" id="UP000307510"/>
    </source>
</evidence>
<dbReference type="AlphaFoldDB" id="A0A5R8ZSZ0"/>